<comment type="similarity">
    <text evidence="2 7">Belongs to the MIP/aquaporin (TC 1.A.8) family.</text>
</comment>
<evidence type="ECO:0000256" key="6">
    <source>
        <dbReference type="ARBA" id="ARBA00023136"/>
    </source>
</evidence>
<dbReference type="EMBL" id="CP036349">
    <property type="protein sequence ID" value="QDV73920.1"/>
    <property type="molecule type" value="Genomic_DNA"/>
</dbReference>
<gene>
    <name evidence="9" type="primary">glpF</name>
    <name evidence="9" type="ORF">Spa11_21190</name>
</gene>
<dbReference type="GO" id="GO:0015254">
    <property type="term" value="F:glycerol channel activity"/>
    <property type="evidence" value="ECO:0007669"/>
    <property type="project" value="TreeGrafter"/>
</dbReference>
<comment type="subcellular location">
    <subcellularLocation>
        <location evidence="1">Membrane</location>
        <topology evidence="1">Multi-pass membrane protein</topology>
    </subcellularLocation>
</comment>
<evidence type="ECO:0000256" key="4">
    <source>
        <dbReference type="ARBA" id="ARBA00022692"/>
    </source>
</evidence>
<evidence type="ECO:0000256" key="2">
    <source>
        <dbReference type="ARBA" id="ARBA00006175"/>
    </source>
</evidence>
<keyword evidence="10" id="KW-1185">Reference proteome</keyword>
<feature type="transmembrane region" description="Helical" evidence="8">
    <location>
        <begin position="84"/>
        <end position="105"/>
    </location>
</feature>
<keyword evidence="6 8" id="KW-0472">Membrane</keyword>
<dbReference type="Pfam" id="PF00230">
    <property type="entry name" value="MIP"/>
    <property type="match status" value="1"/>
</dbReference>
<dbReference type="GO" id="GO:0005886">
    <property type="term" value="C:plasma membrane"/>
    <property type="evidence" value="ECO:0007669"/>
    <property type="project" value="TreeGrafter"/>
</dbReference>
<dbReference type="Proteomes" id="UP000316426">
    <property type="component" value="Chromosome"/>
</dbReference>
<evidence type="ECO:0000256" key="3">
    <source>
        <dbReference type="ARBA" id="ARBA00022448"/>
    </source>
</evidence>
<dbReference type="PRINTS" id="PR00783">
    <property type="entry name" value="MINTRINSICP"/>
</dbReference>
<reference evidence="9 10" key="1">
    <citation type="submission" date="2019-02" db="EMBL/GenBank/DDBJ databases">
        <title>Deep-cultivation of Planctomycetes and their phenomic and genomic characterization uncovers novel biology.</title>
        <authorList>
            <person name="Wiegand S."/>
            <person name="Jogler M."/>
            <person name="Boedeker C."/>
            <person name="Pinto D."/>
            <person name="Vollmers J."/>
            <person name="Rivas-Marin E."/>
            <person name="Kohn T."/>
            <person name="Peeters S.H."/>
            <person name="Heuer A."/>
            <person name="Rast P."/>
            <person name="Oberbeckmann S."/>
            <person name="Bunk B."/>
            <person name="Jeske O."/>
            <person name="Meyerdierks A."/>
            <person name="Storesund J.E."/>
            <person name="Kallscheuer N."/>
            <person name="Luecker S."/>
            <person name="Lage O.M."/>
            <person name="Pohl T."/>
            <person name="Merkel B.J."/>
            <person name="Hornburger P."/>
            <person name="Mueller R.-W."/>
            <person name="Bruemmer F."/>
            <person name="Labrenz M."/>
            <person name="Spormann A.M."/>
            <person name="Op den Camp H."/>
            <person name="Overmann J."/>
            <person name="Amann R."/>
            <person name="Jetten M.S.M."/>
            <person name="Mascher T."/>
            <person name="Medema M.H."/>
            <person name="Devos D.P."/>
            <person name="Kaster A.-K."/>
            <person name="Ovreas L."/>
            <person name="Rohde M."/>
            <person name="Galperin M.Y."/>
            <person name="Jogler C."/>
        </authorList>
    </citation>
    <scope>NUCLEOTIDE SEQUENCE [LARGE SCALE GENOMIC DNA]</scope>
    <source>
        <strain evidence="9 10">Spa11</strain>
    </source>
</reference>
<sequence length="249" mass="25435">MNEVFLAELVGTAILILLGNGVVANVCLQGAAGRNGGWICIAAGWGLAVAMAVYCVGRISGAHINPAVTIALMTLGEIETSVVPIYLAGQFVGAAIGAVLVWLTYKRHFDATQDPDAIRSCFCTSPAIAATPWNFVTEFIGTALLIVGVLAISANSNSVASDSIDLSLVFSVGLNPLLVGLLVAAIGLSLGGPTGYAINPARDLAPRIVHALLPIGGKGDSGWQYSWVPVAAPIAGGIAGALLWRSLGF</sequence>
<dbReference type="InterPro" id="IPR000425">
    <property type="entry name" value="MIP"/>
</dbReference>
<feature type="transmembrane region" description="Helical" evidence="8">
    <location>
        <begin position="40"/>
        <end position="64"/>
    </location>
</feature>
<dbReference type="Gene3D" id="1.20.1080.10">
    <property type="entry name" value="Glycerol uptake facilitator protein"/>
    <property type="match status" value="1"/>
</dbReference>
<dbReference type="SUPFAM" id="SSF81338">
    <property type="entry name" value="Aquaporin-like"/>
    <property type="match status" value="1"/>
</dbReference>
<keyword evidence="4 7" id="KW-0812">Transmembrane</keyword>
<dbReference type="PANTHER" id="PTHR43829">
    <property type="entry name" value="AQUAPORIN OR AQUAGLYCEROPORIN RELATED"/>
    <property type="match status" value="1"/>
</dbReference>
<feature type="transmembrane region" description="Helical" evidence="8">
    <location>
        <begin position="225"/>
        <end position="244"/>
    </location>
</feature>
<accession>A0A518K815</accession>
<feature type="transmembrane region" description="Helical" evidence="8">
    <location>
        <begin position="139"/>
        <end position="156"/>
    </location>
</feature>
<evidence type="ECO:0000256" key="8">
    <source>
        <dbReference type="SAM" id="Phobius"/>
    </source>
</evidence>
<dbReference type="PANTHER" id="PTHR43829:SF9">
    <property type="entry name" value="AQUAPORIN-9"/>
    <property type="match status" value="1"/>
</dbReference>
<name>A0A518K815_9BACT</name>
<keyword evidence="3 7" id="KW-0813">Transport</keyword>
<evidence type="ECO:0000313" key="10">
    <source>
        <dbReference type="Proteomes" id="UP000316426"/>
    </source>
</evidence>
<keyword evidence="5 8" id="KW-1133">Transmembrane helix</keyword>
<evidence type="ECO:0000256" key="1">
    <source>
        <dbReference type="ARBA" id="ARBA00004141"/>
    </source>
</evidence>
<dbReference type="CDD" id="cd00333">
    <property type="entry name" value="MIP"/>
    <property type="match status" value="1"/>
</dbReference>
<dbReference type="InterPro" id="IPR022357">
    <property type="entry name" value="MIP_CS"/>
</dbReference>
<dbReference type="PROSITE" id="PS00221">
    <property type="entry name" value="MIP"/>
    <property type="match status" value="1"/>
</dbReference>
<protein>
    <submittedName>
        <fullName evidence="9">Glycerol uptake facilitator protein</fullName>
    </submittedName>
</protein>
<evidence type="ECO:0000256" key="7">
    <source>
        <dbReference type="RuleBase" id="RU000477"/>
    </source>
</evidence>
<dbReference type="NCBIfam" id="TIGR00861">
    <property type="entry name" value="MIP"/>
    <property type="match status" value="1"/>
</dbReference>
<proteinExistence type="inferred from homology"/>
<dbReference type="InterPro" id="IPR023271">
    <property type="entry name" value="Aquaporin-like"/>
</dbReference>
<dbReference type="KEGG" id="bmei:Spa11_21190"/>
<feature type="transmembrane region" description="Helical" evidence="8">
    <location>
        <begin position="6"/>
        <end position="28"/>
    </location>
</feature>
<dbReference type="InterPro" id="IPR050363">
    <property type="entry name" value="MIP/Aquaporin"/>
</dbReference>
<feature type="transmembrane region" description="Helical" evidence="8">
    <location>
        <begin position="168"/>
        <end position="190"/>
    </location>
</feature>
<dbReference type="RefSeq" id="WP_145111735.1">
    <property type="nucleotide sequence ID" value="NZ_CP036349.1"/>
</dbReference>
<organism evidence="9 10">
    <name type="scientific">Botrimarina mediterranea</name>
    <dbReference type="NCBI Taxonomy" id="2528022"/>
    <lineage>
        <taxon>Bacteria</taxon>
        <taxon>Pseudomonadati</taxon>
        <taxon>Planctomycetota</taxon>
        <taxon>Planctomycetia</taxon>
        <taxon>Pirellulales</taxon>
        <taxon>Lacipirellulaceae</taxon>
        <taxon>Botrimarina</taxon>
    </lineage>
</organism>
<evidence type="ECO:0000313" key="9">
    <source>
        <dbReference type="EMBL" id="QDV73920.1"/>
    </source>
</evidence>
<dbReference type="AlphaFoldDB" id="A0A518K815"/>
<evidence type="ECO:0000256" key="5">
    <source>
        <dbReference type="ARBA" id="ARBA00022989"/>
    </source>
</evidence>